<sequence>MSDISDLFIPKGPVNQPIFSLDKGIILDKASNRLPIGAMVDVRNYIAGPNGLKRRPAIDKYTVDTISYPYLQGIVTFWKTDGTQVTLAIDSKFLYVVSNPTFTSPRWSYVAGSLTMSGAVATGNGTAWNTAGNELRAGDIIILDLDASGDGPETIEIASIDGATTLTLVSTPVGTYGAGTDYAIRRAFGAANPYLVDFAIIPGTANKVLFADSIRFLYSYDGTTFTDYNATENDLIPSCVAYFQDRVWIAHIVESSNDYRQRIRWSRVDPNHDDFTATGSGYQDLPYTQGAIKRLVPMSNMLVVYFDDALFVGRPGNSVANPLGFQQVETGEVGLVGPKAVCRWLGGHFFVGQDDIYFFSNRGFESIGMAVVKKTIRECQYRWRIFAVADPINDRIVFGFPKNSEEMQQLWSYNYKSKSWSYDEITCTCLRSIDIIEDITWSQLHAGSGGVLTGARTGTVDTGSGKTIDTAAAVMVKNTGSIDWVTDGVIATDIVILDVNGGAGGPEEEEVLVVDSPTQITLAATPAIGPLTAEDYQIVRPTWTDLGTLFPTWEAIKLTPGDKQLYLGKASALYTLNAANTSDEGGGTISALLETGDLDYNKPDQNKFWNKLSLKTEETLNS</sequence>
<accession>A0A0F9GGA5</accession>
<proteinExistence type="predicted"/>
<name>A0A0F9GGA5_9ZZZZ</name>
<dbReference type="AlphaFoldDB" id="A0A0F9GGA5"/>
<organism evidence="1">
    <name type="scientific">marine sediment metagenome</name>
    <dbReference type="NCBI Taxonomy" id="412755"/>
    <lineage>
        <taxon>unclassified sequences</taxon>
        <taxon>metagenomes</taxon>
        <taxon>ecological metagenomes</taxon>
    </lineage>
</organism>
<protein>
    <recommendedName>
        <fullName evidence="2">Ubiquitin-activating enzyme E1 FCCH domain-containing protein</fullName>
    </recommendedName>
</protein>
<reference evidence="1" key="1">
    <citation type="journal article" date="2015" name="Nature">
        <title>Complex archaea that bridge the gap between prokaryotes and eukaryotes.</title>
        <authorList>
            <person name="Spang A."/>
            <person name="Saw J.H."/>
            <person name="Jorgensen S.L."/>
            <person name="Zaremba-Niedzwiedzka K."/>
            <person name="Martijn J."/>
            <person name="Lind A.E."/>
            <person name="van Eijk R."/>
            <person name="Schleper C."/>
            <person name="Guy L."/>
            <person name="Ettema T.J."/>
        </authorList>
    </citation>
    <scope>NUCLEOTIDE SEQUENCE</scope>
</reference>
<evidence type="ECO:0000313" key="1">
    <source>
        <dbReference type="EMBL" id="KKL68465.1"/>
    </source>
</evidence>
<feature type="non-terminal residue" evidence="1">
    <location>
        <position position="622"/>
    </location>
</feature>
<dbReference type="EMBL" id="LAZR01026522">
    <property type="protein sequence ID" value="KKL68465.1"/>
    <property type="molecule type" value="Genomic_DNA"/>
</dbReference>
<comment type="caution">
    <text evidence="1">The sequence shown here is derived from an EMBL/GenBank/DDBJ whole genome shotgun (WGS) entry which is preliminary data.</text>
</comment>
<gene>
    <name evidence="1" type="ORF">LCGC14_2124700</name>
</gene>
<evidence type="ECO:0008006" key="2">
    <source>
        <dbReference type="Google" id="ProtNLM"/>
    </source>
</evidence>